<protein>
    <submittedName>
        <fullName evidence="8">Rib/alpha-like domain-containing protein</fullName>
    </submittedName>
</protein>
<dbReference type="Gene3D" id="1.20.120.330">
    <property type="entry name" value="Nucleotidyltransferases domain 2"/>
    <property type="match status" value="1"/>
</dbReference>
<keyword evidence="5" id="KW-0175">Coiled coil</keyword>
<keyword evidence="3" id="KW-0732">Signal</keyword>
<dbReference type="PROSITE" id="PS50847">
    <property type="entry name" value="GRAM_POS_ANCHORING"/>
    <property type="match status" value="1"/>
</dbReference>
<keyword evidence="4" id="KW-0572">Peptidoglycan-anchor</keyword>
<evidence type="ECO:0000256" key="6">
    <source>
        <dbReference type="SAM" id="MobiDB-lite"/>
    </source>
</evidence>
<evidence type="ECO:0000256" key="5">
    <source>
        <dbReference type="SAM" id="Coils"/>
    </source>
</evidence>
<evidence type="ECO:0000256" key="2">
    <source>
        <dbReference type="ARBA" id="ARBA00022525"/>
    </source>
</evidence>
<reference evidence="8 9" key="3">
    <citation type="submission" date="2023-06" db="EMBL/GenBank/DDBJ databases">
        <authorList>
            <person name="Zeman M."/>
            <person name="Kubasova T."/>
            <person name="Jahodarova E."/>
            <person name="Nykrynova M."/>
            <person name="Rychlik I."/>
        </authorList>
    </citation>
    <scope>NUCLEOTIDE SEQUENCE [LARGE SCALE GENOMIC DNA]</scope>
    <source>
        <strain evidence="8 9">105_WCHN</strain>
    </source>
</reference>
<feature type="region of interest" description="Disordered" evidence="6">
    <location>
        <begin position="643"/>
        <end position="665"/>
    </location>
</feature>
<evidence type="ECO:0000313" key="8">
    <source>
        <dbReference type="EMBL" id="MDM8333236.1"/>
    </source>
</evidence>
<proteinExistence type="predicted"/>
<dbReference type="EMBL" id="JAUDEO010000004">
    <property type="protein sequence ID" value="MDM8333236.1"/>
    <property type="molecule type" value="Genomic_DNA"/>
</dbReference>
<evidence type="ECO:0000256" key="3">
    <source>
        <dbReference type="ARBA" id="ARBA00022729"/>
    </source>
</evidence>
<name>A0ABT7VL00_9LACO</name>
<keyword evidence="1" id="KW-0134">Cell wall</keyword>
<dbReference type="NCBIfam" id="TIGR01167">
    <property type="entry name" value="LPXTG_anchor"/>
    <property type="match status" value="1"/>
</dbReference>
<feature type="domain" description="Gram-positive cocci surface proteins LPxTG" evidence="7">
    <location>
        <begin position="659"/>
        <end position="691"/>
    </location>
</feature>
<dbReference type="Proteomes" id="UP001529423">
    <property type="component" value="Unassembled WGS sequence"/>
</dbReference>
<reference evidence="8 9" key="2">
    <citation type="submission" date="2023-06" db="EMBL/GenBank/DDBJ databases">
        <title>Identification and characterization of horizontal gene transfer across gut microbiota members of farm animals based on homology search.</title>
        <authorList>
            <person name="Schwarzerova J."/>
            <person name="Nykrynova M."/>
            <person name="Jureckova K."/>
            <person name="Cejkova D."/>
            <person name="Rychlik I."/>
        </authorList>
    </citation>
    <scope>NUCLEOTIDE SEQUENCE [LARGE SCALE GENOMIC DNA]</scope>
    <source>
        <strain evidence="8 9">105_WCHN</strain>
    </source>
</reference>
<dbReference type="PANTHER" id="PTHR45615">
    <property type="entry name" value="MYOSIN HEAVY CHAIN, NON-MUSCLE"/>
    <property type="match status" value="1"/>
</dbReference>
<dbReference type="SUPFAM" id="SSF57997">
    <property type="entry name" value="Tropomyosin"/>
    <property type="match status" value="1"/>
</dbReference>
<evidence type="ECO:0000256" key="1">
    <source>
        <dbReference type="ARBA" id="ARBA00022512"/>
    </source>
</evidence>
<dbReference type="Pfam" id="PF00746">
    <property type="entry name" value="Gram_pos_anchor"/>
    <property type="match status" value="1"/>
</dbReference>
<sequence length="691" mass="74152">MPDPASLGITVTATNAAKAAAQAWRNGDHSDANLNAMKNGITIYYRPTARDNSTILSNEANVAKSMAQAATESVTNQQWIGTETSQLIAAAMNAVHQALGFKSRIAATDLAGIRKMQGPAHMRFDNTYSRYNNDILVGPQPYKTTLVGNGTPHALRLSDFKEYHLALVLTGDPFNDQGVIQGKGLHFASYPLTLGTDQTDHTIFVGTGNTTGGGGLSFINTVDTPSTPSQDLTDLETAASQAQTALDQAKTALNNAKSAHDTTVQNLNAAKAALTKAQEAQQAAQAKLANAKNELKNAQTAYQTAQNDVQAATQKLTQAQKVAQEASQDRTVKEQALQDAKDKLAQDQKRLDDANQAVKTNQDKLDQAQSALKQTHADLKDKQTAVQKLVQKLNDLQNAQTLLKQAQDNAKAADDLLSQKTDQLKQAKDVLNSAQTKLDTAKTNAKMAHDQLDKAKANFQAKKNAYDDAVAHLISDAQQYGSQVKLAQDHFTINEGDQLPALSLDNQFAPHRENNAVTNMFMNLAVMPGDVLPEGTKISWADPTKANNDAQHAGDYTENVLITFPDGSTITKQVESTVKYNPAMHQTQTDITNVPGLLAGTHVINGQVVNANGQIMPEYQVINGQIVKTTTATQLTKVSNAISSESTTLKRSDLNNGKLPQTGDHNEAGLVGLGVAGLIGVLGMTKRRRHS</sequence>
<dbReference type="Pfam" id="PF08428">
    <property type="entry name" value="Rib"/>
    <property type="match status" value="1"/>
</dbReference>
<accession>A0ABT7VL00</accession>
<gene>
    <name evidence="8" type="ORF">QUW46_01365</name>
</gene>
<dbReference type="RefSeq" id="WP_289558898.1">
    <property type="nucleotide sequence ID" value="NZ_JAUDEO010000004.1"/>
</dbReference>
<dbReference type="InterPro" id="IPR019931">
    <property type="entry name" value="LPXTG_anchor"/>
</dbReference>
<keyword evidence="2" id="KW-0964">Secreted</keyword>
<evidence type="ECO:0000313" key="9">
    <source>
        <dbReference type="Proteomes" id="UP001529423"/>
    </source>
</evidence>
<keyword evidence="9" id="KW-1185">Reference proteome</keyword>
<dbReference type="PANTHER" id="PTHR45615:SF80">
    <property type="entry name" value="GRIP DOMAIN-CONTAINING PROTEIN"/>
    <property type="match status" value="1"/>
</dbReference>
<dbReference type="InterPro" id="IPR059115">
    <property type="entry name" value="Rib"/>
</dbReference>
<feature type="coiled-coil region" evidence="5">
    <location>
        <begin position="232"/>
        <end position="458"/>
    </location>
</feature>
<evidence type="ECO:0000259" key="7">
    <source>
        <dbReference type="PROSITE" id="PS50847"/>
    </source>
</evidence>
<evidence type="ECO:0000256" key="4">
    <source>
        <dbReference type="ARBA" id="ARBA00023088"/>
    </source>
</evidence>
<reference evidence="9" key="1">
    <citation type="submission" date="2023-06" db="EMBL/GenBank/DDBJ databases">
        <title>Identification and characterization of horizontal gene transfer across gut microbiota members of farm animals based on homology search.</title>
        <authorList>
            <person name="Zeman M."/>
            <person name="Kubasova T."/>
            <person name="Jahodarova E."/>
            <person name="Nykrynova M."/>
            <person name="Rychlik I."/>
        </authorList>
    </citation>
    <scope>NUCLEOTIDE SEQUENCE [LARGE SCALE GENOMIC DNA]</scope>
    <source>
        <strain evidence="9">105_WCHN</strain>
    </source>
</reference>
<organism evidence="8 9">
    <name type="scientific">Limosilactobacillus panis</name>
    <dbReference type="NCBI Taxonomy" id="47493"/>
    <lineage>
        <taxon>Bacteria</taxon>
        <taxon>Bacillati</taxon>
        <taxon>Bacillota</taxon>
        <taxon>Bacilli</taxon>
        <taxon>Lactobacillales</taxon>
        <taxon>Lactobacillaceae</taxon>
        <taxon>Limosilactobacillus</taxon>
    </lineage>
</organism>
<comment type="caution">
    <text evidence="8">The sequence shown here is derived from an EMBL/GenBank/DDBJ whole genome shotgun (WGS) entry which is preliminary data.</text>
</comment>